<dbReference type="InterPro" id="IPR015517">
    <property type="entry name" value="dCMP_deaminase-rel"/>
</dbReference>
<dbReference type="GO" id="GO:0008270">
    <property type="term" value="F:zinc ion binding"/>
    <property type="evidence" value="ECO:0007669"/>
    <property type="project" value="InterPro"/>
</dbReference>
<name>A0A9D1M2I4_9PROT</name>
<evidence type="ECO:0000256" key="1">
    <source>
        <dbReference type="ARBA" id="ARBA00001947"/>
    </source>
</evidence>
<comment type="similarity">
    <text evidence="2">Belongs to the cytidine and deoxycytidylate deaminase family.</text>
</comment>
<evidence type="ECO:0000256" key="2">
    <source>
        <dbReference type="ARBA" id="ARBA00006576"/>
    </source>
</evidence>
<dbReference type="PIRSF" id="PIRSF006019">
    <property type="entry name" value="dCMP_deaminase"/>
    <property type="match status" value="1"/>
</dbReference>
<dbReference type="GO" id="GO:0005737">
    <property type="term" value="C:cytoplasm"/>
    <property type="evidence" value="ECO:0007669"/>
    <property type="project" value="TreeGrafter"/>
</dbReference>
<dbReference type="InterPro" id="IPR035105">
    <property type="entry name" value="Deoxycytidylate_deaminase_dom"/>
</dbReference>
<dbReference type="InterPro" id="IPR016192">
    <property type="entry name" value="APOBEC/CMP_deaminase_Zn-bd"/>
</dbReference>
<dbReference type="InterPro" id="IPR002125">
    <property type="entry name" value="CMP_dCMP_dom"/>
</dbReference>
<dbReference type="CDD" id="cd01286">
    <property type="entry name" value="deoxycytidylate_deaminase"/>
    <property type="match status" value="1"/>
</dbReference>
<dbReference type="PANTHER" id="PTHR11086">
    <property type="entry name" value="DEOXYCYTIDYLATE DEAMINASE-RELATED"/>
    <property type="match status" value="1"/>
</dbReference>
<keyword evidence="3 7" id="KW-0479">Metal-binding</keyword>
<dbReference type="GO" id="GO:0004132">
    <property type="term" value="F:dCMP deaminase activity"/>
    <property type="evidence" value="ECO:0007669"/>
    <property type="project" value="InterPro"/>
</dbReference>
<dbReference type="InterPro" id="IPR016473">
    <property type="entry name" value="dCMP_deaminase"/>
</dbReference>
<evidence type="ECO:0000313" key="9">
    <source>
        <dbReference type="EMBL" id="HIU52693.1"/>
    </source>
</evidence>
<evidence type="ECO:0000259" key="8">
    <source>
        <dbReference type="PROSITE" id="PS51747"/>
    </source>
</evidence>
<evidence type="ECO:0000256" key="5">
    <source>
        <dbReference type="ARBA" id="ARBA00022833"/>
    </source>
</evidence>
<evidence type="ECO:0000256" key="7">
    <source>
        <dbReference type="PIRSR" id="PIRSR006019-2"/>
    </source>
</evidence>
<organism evidence="9 10">
    <name type="scientific">Candidatus Scatocola faecipullorum</name>
    <dbReference type="NCBI Taxonomy" id="2840917"/>
    <lineage>
        <taxon>Bacteria</taxon>
        <taxon>Pseudomonadati</taxon>
        <taxon>Pseudomonadota</taxon>
        <taxon>Alphaproteobacteria</taxon>
        <taxon>Rhodospirillales</taxon>
        <taxon>Rhodospirillaceae</taxon>
        <taxon>Rhodospirillaceae incertae sedis</taxon>
        <taxon>Candidatus Scatocola</taxon>
    </lineage>
</organism>
<dbReference type="PANTHER" id="PTHR11086:SF18">
    <property type="entry name" value="DEOXYCYTIDYLATE DEAMINASE"/>
    <property type="match status" value="1"/>
</dbReference>
<sequence>MFSEKWHKRFMEVAELVATWSKDPSTKTGAIVVGPDREIRATGYNGLVRGVDDNKPERMERPTKYDFFEHAERNAIYNACLTGTSLKGCVMYATHAPCTDCARAIIQSGIKMVVTHEVKIDENTPQNTWRDKLAFSEQMFREAGIEYLTLPREK</sequence>
<keyword evidence="5 7" id="KW-0862">Zinc</keyword>
<dbReference type="Pfam" id="PF00383">
    <property type="entry name" value="dCMP_cyt_deam_1"/>
    <property type="match status" value="1"/>
</dbReference>
<proteinExistence type="inferred from homology"/>
<reference evidence="9" key="2">
    <citation type="journal article" date="2021" name="PeerJ">
        <title>Extensive microbial diversity within the chicken gut microbiome revealed by metagenomics and culture.</title>
        <authorList>
            <person name="Gilroy R."/>
            <person name="Ravi A."/>
            <person name="Getino M."/>
            <person name="Pursley I."/>
            <person name="Horton D.L."/>
            <person name="Alikhan N.F."/>
            <person name="Baker D."/>
            <person name="Gharbi K."/>
            <person name="Hall N."/>
            <person name="Watson M."/>
            <person name="Adriaenssens E.M."/>
            <person name="Foster-Nyarko E."/>
            <person name="Jarju S."/>
            <person name="Secka A."/>
            <person name="Antonio M."/>
            <person name="Oren A."/>
            <person name="Chaudhuri R.R."/>
            <person name="La Ragione R."/>
            <person name="Hildebrand F."/>
            <person name="Pallen M.J."/>
        </authorList>
    </citation>
    <scope>NUCLEOTIDE SEQUENCE</scope>
    <source>
        <strain evidence="9">ChiW3-316</strain>
    </source>
</reference>
<dbReference type="GO" id="GO:0006220">
    <property type="term" value="P:pyrimidine nucleotide metabolic process"/>
    <property type="evidence" value="ECO:0007669"/>
    <property type="project" value="InterPro"/>
</dbReference>
<reference evidence="9" key="1">
    <citation type="submission" date="2020-10" db="EMBL/GenBank/DDBJ databases">
        <authorList>
            <person name="Gilroy R."/>
        </authorList>
    </citation>
    <scope>NUCLEOTIDE SEQUENCE</scope>
    <source>
        <strain evidence="9">ChiW3-316</strain>
    </source>
</reference>
<dbReference type="InterPro" id="IPR016193">
    <property type="entry name" value="Cytidine_deaminase-like"/>
</dbReference>
<evidence type="ECO:0000256" key="6">
    <source>
        <dbReference type="PIRSR" id="PIRSR006019-1"/>
    </source>
</evidence>
<accession>A0A9D1M2I4</accession>
<dbReference type="PROSITE" id="PS00903">
    <property type="entry name" value="CYT_DCMP_DEAMINASES_1"/>
    <property type="match status" value="1"/>
</dbReference>
<keyword evidence="4" id="KW-0378">Hydrolase</keyword>
<comment type="caution">
    <text evidence="9">The sequence shown here is derived from an EMBL/GenBank/DDBJ whole genome shotgun (WGS) entry which is preliminary data.</text>
</comment>
<feature type="active site" description="Proton donor" evidence="6">
    <location>
        <position position="72"/>
    </location>
</feature>
<evidence type="ECO:0000256" key="3">
    <source>
        <dbReference type="ARBA" id="ARBA00022723"/>
    </source>
</evidence>
<protein>
    <submittedName>
        <fullName evidence="9">dCMP deaminase family protein</fullName>
    </submittedName>
</protein>
<comment type="cofactor">
    <cofactor evidence="1 7">
        <name>Zn(2+)</name>
        <dbReference type="ChEBI" id="CHEBI:29105"/>
    </cofactor>
</comment>
<evidence type="ECO:0000313" key="10">
    <source>
        <dbReference type="Proteomes" id="UP000824107"/>
    </source>
</evidence>
<dbReference type="EMBL" id="DVNC01000014">
    <property type="protein sequence ID" value="HIU52693.1"/>
    <property type="molecule type" value="Genomic_DNA"/>
</dbReference>
<feature type="binding site" evidence="7">
    <location>
        <position position="70"/>
    </location>
    <ligand>
        <name>Zn(2+)</name>
        <dbReference type="ChEBI" id="CHEBI:29105"/>
        <note>catalytic</note>
    </ligand>
</feature>
<dbReference type="AlphaFoldDB" id="A0A9D1M2I4"/>
<feature type="binding site" evidence="7">
    <location>
        <position position="101"/>
    </location>
    <ligand>
        <name>Zn(2+)</name>
        <dbReference type="ChEBI" id="CHEBI:29105"/>
        <note>catalytic</note>
    </ligand>
</feature>
<dbReference type="Gene3D" id="3.40.140.10">
    <property type="entry name" value="Cytidine Deaminase, domain 2"/>
    <property type="match status" value="1"/>
</dbReference>
<feature type="binding site" evidence="7">
    <location>
        <position position="98"/>
    </location>
    <ligand>
        <name>Zn(2+)</name>
        <dbReference type="ChEBI" id="CHEBI:29105"/>
        <note>catalytic</note>
    </ligand>
</feature>
<dbReference type="Proteomes" id="UP000824107">
    <property type="component" value="Unassembled WGS sequence"/>
</dbReference>
<gene>
    <name evidence="9" type="ORF">IAD20_01270</name>
</gene>
<evidence type="ECO:0000256" key="4">
    <source>
        <dbReference type="ARBA" id="ARBA00022801"/>
    </source>
</evidence>
<feature type="domain" description="CMP/dCMP-type deaminase" evidence="8">
    <location>
        <begin position="5"/>
        <end position="147"/>
    </location>
</feature>
<dbReference type="SUPFAM" id="SSF53927">
    <property type="entry name" value="Cytidine deaminase-like"/>
    <property type="match status" value="1"/>
</dbReference>
<dbReference type="PROSITE" id="PS51747">
    <property type="entry name" value="CYT_DCMP_DEAMINASES_2"/>
    <property type="match status" value="1"/>
</dbReference>